<dbReference type="GO" id="GO:0005976">
    <property type="term" value="P:polysaccharide metabolic process"/>
    <property type="evidence" value="ECO:0007669"/>
    <property type="project" value="TreeGrafter"/>
</dbReference>
<proteinExistence type="predicted"/>
<evidence type="ECO:0000313" key="6">
    <source>
        <dbReference type="EMBL" id="KAB4115339.1"/>
    </source>
</evidence>
<evidence type="ECO:0000313" key="4">
    <source>
        <dbReference type="EMBL" id="KAB4094519.1"/>
    </source>
</evidence>
<protein>
    <submittedName>
        <fullName evidence="3">Acetyl esterase (Deacetylase)</fullName>
        <ecNumber evidence="3">3.1.1.41</ecNumber>
    </submittedName>
    <submittedName>
        <fullName evidence="4">Acetylxylan esterase</fullName>
    </submittedName>
</protein>
<dbReference type="EMBL" id="QRZC01000001">
    <property type="protein sequence ID" value="RGV46445.1"/>
    <property type="molecule type" value="Genomic_DNA"/>
</dbReference>
<dbReference type="EMBL" id="CZBF01000003">
    <property type="protein sequence ID" value="CUP80259.1"/>
    <property type="molecule type" value="Genomic_DNA"/>
</dbReference>
<feature type="domain" description="Acetyl xylan esterase" evidence="2">
    <location>
        <begin position="128"/>
        <end position="421"/>
    </location>
</feature>
<organism evidence="3 13">
    <name type="scientific">Bacteroides uniformis</name>
    <dbReference type="NCBI Taxonomy" id="820"/>
    <lineage>
        <taxon>Bacteria</taxon>
        <taxon>Pseudomonadati</taxon>
        <taxon>Bacteroidota</taxon>
        <taxon>Bacteroidia</taxon>
        <taxon>Bacteroidales</taxon>
        <taxon>Bacteroidaceae</taxon>
        <taxon>Bacteroides</taxon>
    </lineage>
</organism>
<evidence type="ECO:0000313" key="18">
    <source>
        <dbReference type="Proteomes" id="UP000434462"/>
    </source>
</evidence>
<dbReference type="InterPro" id="IPR029058">
    <property type="entry name" value="AB_hydrolase_fold"/>
</dbReference>
<sequence length="430" mass="48768">MKITRSILLIAFLMLFYRAFGQPAERLIRIQITPNHTDWLYKPGEKIKFSITVLKNNVPIPDTEIRYQISEDMMKPHKEGILQAEKGTATVEAKTMEKPGFLRCQAFVKYGGREYQGIVTVGINPEKLKPITSLPEDFLNFWETAKLQAQKTPMDVQMTLVPERCTEKVNVFHVNIQNYESHTRLYGMLAMPKAKGRYPAVLKLPGAGIRSYAGDVEHAANGWIVFEIGIHGIPVNMSGPVYTNLYMGALKGYHTFNLDNRDKYYYKRVYLGCVRAIDFIYSLPQFDGSNLITFGSSQGGGLSIVTAGLDSRVKGLVAFYPALCDMVGYIHNRAGGWPHMFNKQENQTAEKANTARYYDAVNFARQIKVPGFYSFGYNDMVCPPTTTYSAYNVIQAPKQILVSEETAHYAYPEQWAAAWKWVADFFQQNK</sequence>
<evidence type="ECO:0000313" key="13">
    <source>
        <dbReference type="Proteomes" id="UP000095788"/>
    </source>
</evidence>
<feature type="active site" description="Charge relay system" evidence="1">
    <location>
        <position position="408"/>
    </location>
</feature>
<evidence type="ECO:0000313" key="10">
    <source>
        <dbReference type="EMBL" id="RGM57157.1"/>
    </source>
</evidence>
<dbReference type="AlphaFoldDB" id="A0A174RCK4"/>
<dbReference type="Proteomes" id="UP000438773">
    <property type="component" value="Unassembled WGS sequence"/>
</dbReference>
<dbReference type="Proteomes" id="UP000434462">
    <property type="component" value="Unassembled WGS sequence"/>
</dbReference>
<dbReference type="Proteomes" id="UP000441711">
    <property type="component" value="Unassembled WGS sequence"/>
</dbReference>
<reference evidence="17 18" key="3">
    <citation type="journal article" date="2019" name="Nat. Med.">
        <title>A library of human gut bacterial isolates paired with longitudinal multiomics data enables mechanistic microbiome research.</title>
        <authorList>
            <person name="Poyet M."/>
            <person name="Groussin M."/>
            <person name="Gibbons S.M."/>
            <person name="Avila-Pacheco J."/>
            <person name="Jiang X."/>
            <person name="Kearney S.M."/>
            <person name="Perrotta A.R."/>
            <person name="Berdy B."/>
            <person name="Zhao S."/>
            <person name="Lieberman T.D."/>
            <person name="Swanson P.K."/>
            <person name="Smith M."/>
            <person name="Roesemann S."/>
            <person name="Alexander J.E."/>
            <person name="Rich S.A."/>
            <person name="Livny J."/>
            <person name="Vlamakis H."/>
            <person name="Clish C."/>
            <person name="Bullock K."/>
            <person name="Deik A."/>
            <person name="Scott J."/>
            <person name="Pierce K.A."/>
            <person name="Xavier R.J."/>
            <person name="Alm E.J."/>
        </authorList>
    </citation>
    <scope>NUCLEOTIDE SEQUENCE [LARGE SCALE GENOMIC DNA]</scope>
    <source>
        <strain evidence="8 21">BIOML-A21</strain>
        <strain evidence="5 20">BIOML-A36</strain>
        <strain evidence="7 19">BIOML-A37</strain>
        <strain evidence="6 18">BIOML-A38</strain>
        <strain evidence="4 17">BIOML-A42</strain>
    </source>
</reference>
<reference evidence="14 15" key="2">
    <citation type="submission" date="2018-08" db="EMBL/GenBank/DDBJ databases">
        <title>A genome reference for cultivated species of the human gut microbiota.</title>
        <authorList>
            <person name="Zou Y."/>
            <person name="Xue W."/>
            <person name="Luo G."/>
        </authorList>
    </citation>
    <scope>NUCLEOTIDE SEQUENCE [LARGE SCALE GENOMIC DNA]</scope>
    <source>
        <strain evidence="11 16">AF14-42</strain>
        <strain evidence="12 15">AM27-46</strain>
        <strain evidence="10 14">OM07-9</strain>
    </source>
</reference>
<dbReference type="Pfam" id="PF05448">
    <property type="entry name" value="AXE1"/>
    <property type="match status" value="1"/>
</dbReference>
<dbReference type="GO" id="GO:0047739">
    <property type="term" value="F:cephalosporin-C deacetylase activity"/>
    <property type="evidence" value="ECO:0007669"/>
    <property type="project" value="UniProtKB-EC"/>
</dbReference>
<evidence type="ECO:0000313" key="3">
    <source>
        <dbReference type="EMBL" id="CUP80259.1"/>
    </source>
</evidence>
<dbReference type="EMBL" id="WCUV01000003">
    <property type="protein sequence ID" value="KAB4094519.1"/>
    <property type="molecule type" value="Genomic_DNA"/>
</dbReference>
<dbReference type="InterPro" id="IPR039069">
    <property type="entry name" value="CE7"/>
</dbReference>
<reference evidence="9" key="4">
    <citation type="submission" date="2022-10" db="EMBL/GenBank/DDBJ databases">
        <title>Human gut microbiome strain richness.</title>
        <authorList>
            <person name="Chen-Liaw A."/>
        </authorList>
    </citation>
    <scope>NUCLEOTIDE SEQUENCE</scope>
    <source>
        <strain evidence="9">1001713st1_F9_1001713B170221_170320</strain>
    </source>
</reference>
<evidence type="ECO:0000313" key="11">
    <source>
        <dbReference type="EMBL" id="RGV46445.1"/>
    </source>
</evidence>
<evidence type="ECO:0000313" key="5">
    <source>
        <dbReference type="EMBL" id="KAB4108922.1"/>
    </source>
</evidence>
<reference evidence="3 13" key="1">
    <citation type="submission" date="2015-09" db="EMBL/GenBank/DDBJ databases">
        <authorList>
            <consortium name="Pathogen Informatics"/>
        </authorList>
    </citation>
    <scope>NUCLEOTIDE SEQUENCE [LARGE SCALE GENOMIC DNA]</scope>
    <source>
        <strain evidence="3 13">2789STDY5834942</strain>
    </source>
</reference>
<dbReference type="Proteomes" id="UP001222603">
    <property type="component" value="Unassembled WGS sequence"/>
</dbReference>
<gene>
    <name evidence="3" type="primary">cah_2</name>
    <name evidence="12" type="ORF">DW729_10825</name>
    <name evidence="11" type="ORF">DWW14_00455</name>
    <name evidence="10" type="ORF">DXC07_05575</name>
    <name evidence="3" type="ORF">ERS852554_01808</name>
    <name evidence="8" type="ORF">GAQ34_11145</name>
    <name evidence="4" type="ORF">GAQ56_03615</name>
    <name evidence="5" type="ORF">GAQ70_12880</name>
    <name evidence="6" type="ORF">GAQ72_12740</name>
    <name evidence="7" type="ORF">GAQ75_13020</name>
    <name evidence="9" type="ORF">POZ10_11345</name>
</gene>
<dbReference type="Gene3D" id="3.40.50.1820">
    <property type="entry name" value="alpha/beta hydrolase"/>
    <property type="match status" value="1"/>
</dbReference>
<dbReference type="EMBL" id="WCUP01000008">
    <property type="protein sequence ID" value="KAB4108922.1"/>
    <property type="molecule type" value="Genomic_DNA"/>
</dbReference>
<evidence type="ECO:0000313" key="9">
    <source>
        <dbReference type="EMBL" id="MDC1901211.1"/>
    </source>
</evidence>
<dbReference type="EC" id="3.1.1.41" evidence="3"/>
<dbReference type="EMBL" id="QSKL01000008">
    <property type="protein sequence ID" value="RHE59758.1"/>
    <property type="molecule type" value="Genomic_DNA"/>
</dbReference>
<dbReference type="Proteomes" id="UP000285343">
    <property type="component" value="Unassembled WGS sequence"/>
</dbReference>
<dbReference type="EMBL" id="QSTL01000003">
    <property type="protein sequence ID" value="RGM57157.1"/>
    <property type="molecule type" value="Genomic_DNA"/>
</dbReference>
<evidence type="ECO:0000256" key="1">
    <source>
        <dbReference type="PIRSR" id="PIRSR639069-1"/>
    </source>
</evidence>
<dbReference type="SUPFAM" id="SSF53474">
    <property type="entry name" value="alpha/beta-Hydrolases"/>
    <property type="match status" value="1"/>
</dbReference>
<name>A0A174RCK4_BACUN</name>
<evidence type="ECO:0000313" key="16">
    <source>
        <dbReference type="Proteomes" id="UP000285343"/>
    </source>
</evidence>
<dbReference type="Proteomes" id="UP000442334">
    <property type="component" value="Unassembled WGS sequence"/>
</dbReference>
<dbReference type="RefSeq" id="WP_057281577.1">
    <property type="nucleotide sequence ID" value="NZ_CZBF01000003.1"/>
</dbReference>
<evidence type="ECO:0000259" key="2">
    <source>
        <dbReference type="Pfam" id="PF05448"/>
    </source>
</evidence>
<evidence type="ECO:0000313" key="12">
    <source>
        <dbReference type="EMBL" id="RHE59758.1"/>
    </source>
</evidence>
<dbReference type="Proteomes" id="UP000261295">
    <property type="component" value="Unassembled WGS sequence"/>
</dbReference>
<feature type="active site" description="Charge relay system" evidence="1">
    <location>
        <position position="379"/>
    </location>
</feature>
<keyword evidence="3" id="KW-0378">Hydrolase</keyword>
<feature type="active site" description="Nucleophile" evidence="1">
    <location>
        <position position="297"/>
    </location>
</feature>
<accession>A0A174RCK4</accession>
<dbReference type="EMBL" id="WCUA01000010">
    <property type="protein sequence ID" value="KAB4185259.1"/>
    <property type="molecule type" value="Genomic_DNA"/>
</dbReference>
<evidence type="ECO:0000313" key="21">
    <source>
        <dbReference type="Proteomes" id="UP000442334"/>
    </source>
</evidence>
<dbReference type="InterPro" id="IPR008391">
    <property type="entry name" value="AXE1_dom"/>
</dbReference>
<dbReference type="EMBL" id="WCUR01000043">
    <property type="protein sequence ID" value="KAB4115339.1"/>
    <property type="molecule type" value="Genomic_DNA"/>
</dbReference>
<dbReference type="PANTHER" id="PTHR40111">
    <property type="entry name" value="CEPHALOSPORIN-C DEACETYLASE"/>
    <property type="match status" value="1"/>
</dbReference>
<evidence type="ECO:0000313" key="8">
    <source>
        <dbReference type="EMBL" id="KAB4185259.1"/>
    </source>
</evidence>
<dbReference type="Proteomes" id="UP000284640">
    <property type="component" value="Unassembled WGS sequence"/>
</dbReference>
<evidence type="ECO:0000313" key="7">
    <source>
        <dbReference type="EMBL" id="KAB4123822.1"/>
    </source>
</evidence>
<dbReference type="Proteomes" id="UP000432488">
    <property type="component" value="Unassembled WGS sequence"/>
</dbReference>
<evidence type="ECO:0000313" key="20">
    <source>
        <dbReference type="Proteomes" id="UP000441711"/>
    </source>
</evidence>
<dbReference type="EMBL" id="WCUQ01000007">
    <property type="protein sequence ID" value="KAB4123822.1"/>
    <property type="molecule type" value="Genomic_DNA"/>
</dbReference>
<evidence type="ECO:0000313" key="19">
    <source>
        <dbReference type="Proteomes" id="UP000438773"/>
    </source>
</evidence>
<dbReference type="PANTHER" id="PTHR40111:SF1">
    <property type="entry name" value="CEPHALOSPORIN-C DEACETYLASE"/>
    <property type="match status" value="1"/>
</dbReference>
<dbReference type="Proteomes" id="UP000095788">
    <property type="component" value="Unassembled WGS sequence"/>
</dbReference>
<evidence type="ECO:0000313" key="17">
    <source>
        <dbReference type="Proteomes" id="UP000432488"/>
    </source>
</evidence>
<evidence type="ECO:0000313" key="14">
    <source>
        <dbReference type="Proteomes" id="UP000261295"/>
    </source>
</evidence>
<evidence type="ECO:0000313" key="15">
    <source>
        <dbReference type="Proteomes" id="UP000284640"/>
    </source>
</evidence>
<dbReference type="EMBL" id="JAQNSI010000322">
    <property type="protein sequence ID" value="MDC1901211.1"/>
    <property type="molecule type" value="Genomic_DNA"/>
</dbReference>